<dbReference type="OrthoDB" id="507128at2759"/>
<evidence type="ECO:0000256" key="1">
    <source>
        <dbReference type="SAM" id="MobiDB-lite"/>
    </source>
</evidence>
<dbReference type="EMBL" id="MU006582">
    <property type="protein sequence ID" value="KAF2745528.1"/>
    <property type="molecule type" value="Genomic_DNA"/>
</dbReference>
<dbReference type="Proteomes" id="UP000799440">
    <property type="component" value="Unassembled WGS sequence"/>
</dbReference>
<accession>A0A6A6V4P0</accession>
<dbReference type="PANTHER" id="PTHR19328">
    <property type="entry name" value="HEDGEHOG-INTERACTING PROTEIN"/>
    <property type="match status" value="1"/>
</dbReference>
<feature type="signal peptide" evidence="2">
    <location>
        <begin position="1"/>
        <end position="20"/>
    </location>
</feature>
<evidence type="ECO:0000313" key="4">
    <source>
        <dbReference type="EMBL" id="KAF2745528.1"/>
    </source>
</evidence>
<dbReference type="InterPro" id="IPR054539">
    <property type="entry name" value="Beta-prop_PDH"/>
</dbReference>
<proteinExistence type="predicted"/>
<dbReference type="AlphaFoldDB" id="A0A6A6V4P0"/>
<feature type="compositionally biased region" description="Gly residues" evidence="1">
    <location>
        <begin position="443"/>
        <end position="452"/>
    </location>
</feature>
<evidence type="ECO:0000313" key="5">
    <source>
        <dbReference type="Proteomes" id="UP000799440"/>
    </source>
</evidence>
<feature type="chain" id="PRO_5025618152" evidence="2">
    <location>
        <begin position="21"/>
        <end position="490"/>
    </location>
</feature>
<dbReference type="InterPro" id="IPR011042">
    <property type="entry name" value="6-blade_b-propeller_TolB-like"/>
</dbReference>
<sequence length="490" mass="52197">MGRISSLLGLSYFSLSTVRAQDTTTTAAPACSSTISAVHGDPSVAPGWRAQVVASGLNKPRSIVVDPAGRLLVVELGYGISRLNLDEGEGPCVRAAGEKEVVIEHPELYHGLELSPNGKTLYASTPSAVYAWDYDPVQGRNTSGPRELINDFGEEGNHVTRTLLLSRQVEGMLIVSRGSVGNLDENAQDIASGVSTIKAFNISIIKQSPYSYIKDGLLLGWGLRNSVGVAEDPVTGGIWSVENSVDDFERAGQSIHQNNPGEELNFHGYLNGTQTEEQGENYGYPSCFATWDVNEIPNADRNLEVGQQIAIGNQTGDLNDAWCQRDHIAPRLTFAAHTAPLDIKFENSVKATAAFVTFHGSWNRDEPIGYKLSMIRFENGSPTEPSTSTDAAIDIVSNRDLLRCPDECFRPVGLAWGAGERLFMSSDSTGEIFVITRDEGSAGDDGNGGDVGGSATAPTEAPSPTGAAVRRGVAVGGLAVMMVLPLVAEV</sequence>
<dbReference type="SUPFAM" id="SSF50952">
    <property type="entry name" value="Soluble quinoprotein glucose dehydrogenase"/>
    <property type="match status" value="1"/>
</dbReference>
<dbReference type="InterPro" id="IPR011041">
    <property type="entry name" value="Quinoprot_gluc/sorb_DH_b-prop"/>
</dbReference>
<protein>
    <submittedName>
        <fullName evidence="4">Soluble quino protein glucose dehydrogenase</fullName>
    </submittedName>
</protein>
<feature type="domain" description="Pyrroloquinoline quinone-dependent pyranose dehydrogenase beta-propeller" evidence="3">
    <location>
        <begin position="42"/>
        <end position="437"/>
    </location>
</feature>
<gene>
    <name evidence="4" type="ORF">M011DRAFT_469582</name>
</gene>
<evidence type="ECO:0000259" key="3">
    <source>
        <dbReference type="Pfam" id="PF22807"/>
    </source>
</evidence>
<organism evidence="4 5">
    <name type="scientific">Sporormia fimetaria CBS 119925</name>
    <dbReference type="NCBI Taxonomy" id="1340428"/>
    <lineage>
        <taxon>Eukaryota</taxon>
        <taxon>Fungi</taxon>
        <taxon>Dikarya</taxon>
        <taxon>Ascomycota</taxon>
        <taxon>Pezizomycotina</taxon>
        <taxon>Dothideomycetes</taxon>
        <taxon>Pleosporomycetidae</taxon>
        <taxon>Pleosporales</taxon>
        <taxon>Sporormiaceae</taxon>
        <taxon>Sporormia</taxon>
    </lineage>
</organism>
<feature type="region of interest" description="Disordered" evidence="1">
    <location>
        <begin position="438"/>
        <end position="467"/>
    </location>
</feature>
<keyword evidence="2" id="KW-0732">Signal</keyword>
<dbReference type="Gene3D" id="2.120.10.30">
    <property type="entry name" value="TolB, C-terminal domain"/>
    <property type="match status" value="1"/>
</dbReference>
<dbReference type="Pfam" id="PF22807">
    <property type="entry name" value="TrAA12"/>
    <property type="match status" value="1"/>
</dbReference>
<keyword evidence="5" id="KW-1185">Reference proteome</keyword>
<reference evidence="4" key="1">
    <citation type="journal article" date="2020" name="Stud. Mycol.">
        <title>101 Dothideomycetes genomes: a test case for predicting lifestyles and emergence of pathogens.</title>
        <authorList>
            <person name="Haridas S."/>
            <person name="Albert R."/>
            <person name="Binder M."/>
            <person name="Bloem J."/>
            <person name="Labutti K."/>
            <person name="Salamov A."/>
            <person name="Andreopoulos B."/>
            <person name="Baker S."/>
            <person name="Barry K."/>
            <person name="Bills G."/>
            <person name="Bluhm B."/>
            <person name="Cannon C."/>
            <person name="Castanera R."/>
            <person name="Culley D."/>
            <person name="Daum C."/>
            <person name="Ezra D."/>
            <person name="Gonzalez J."/>
            <person name="Henrissat B."/>
            <person name="Kuo A."/>
            <person name="Liang C."/>
            <person name="Lipzen A."/>
            <person name="Lutzoni F."/>
            <person name="Magnuson J."/>
            <person name="Mondo S."/>
            <person name="Nolan M."/>
            <person name="Ohm R."/>
            <person name="Pangilinan J."/>
            <person name="Park H.-J."/>
            <person name="Ramirez L."/>
            <person name="Alfaro M."/>
            <person name="Sun H."/>
            <person name="Tritt A."/>
            <person name="Yoshinaga Y."/>
            <person name="Zwiers L.-H."/>
            <person name="Turgeon B."/>
            <person name="Goodwin S."/>
            <person name="Spatafora J."/>
            <person name="Crous P."/>
            <person name="Grigoriev I."/>
        </authorList>
    </citation>
    <scope>NUCLEOTIDE SEQUENCE</scope>
    <source>
        <strain evidence="4">CBS 119925</strain>
    </source>
</reference>
<evidence type="ECO:0000256" key="2">
    <source>
        <dbReference type="SAM" id="SignalP"/>
    </source>
</evidence>
<dbReference type="PANTHER" id="PTHR19328:SF53">
    <property type="entry name" value="MEMBRANE PROTEIN"/>
    <property type="match status" value="1"/>
</dbReference>
<name>A0A6A6V4P0_9PLEO</name>